<keyword evidence="1" id="KW-0175">Coiled coil</keyword>
<keyword evidence="2" id="KW-0812">Transmembrane</keyword>
<dbReference type="AlphaFoldDB" id="A0A931GK33"/>
<comment type="caution">
    <text evidence="3">The sequence shown here is derived from an EMBL/GenBank/DDBJ whole genome shotgun (WGS) entry which is preliminary data.</text>
</comment>
<feature type="coiled-coil region" evidence="1">
    <location>
        <begin position="27"/>
        <end position="71"/>
    </location>
</feature>
<keyword evidence="2" id="KW-1133">Transmembrane helix</keyword>
<dbReference type="Proteomes" id="UP000614047">
    <property type="component" value="Unassembled WGS sequence"/>
</dbReference>
<keyword evidence="2" id="KW-0472">Membrane</keyword>
<reference evidence="3" key="1">
    <citation type="submission" date="2020-11" db="EMBL/GenBank/DDBJ databases">
        <title>Sequencing the genomes of 1000 actinobacteria strains.</title>
        <authorList>
            <person name="Klenk H.-P."/>
        </authorList>
    </citation>
    <scope>NUCLEOTIDE SEQUENCE</scope>
    <source>
        <strain evidence="3">DSM 43175</strain>
    </source>
</reference>
<keyword evidence="4" id="KW-1185">Reference proteome</keyword>
<accession>A0A931GK33</accession>
<dbReference type="EMBL" id="JADOUA010000001">
    <property type="protein sequence ID" value="MBG6089867.1"/>
    <property type="molecule type" value="Genomic_DNA"/>
</dbReference>
<dbReference type="RefSeq" id="WP_197012410.1">
    <property type="nucleotide sequence ID" value="NZ_BAABES010000010.1"/>
</dbReference>
<sequence>MGVDAGGLVVAVISVAVSVAFTLWFTRQQTTAAKKQAKAAIDQAESAKAQARSAEESARAAQRQVELTEQVRREQAEPYVVVDIRPSDHVSSVFLLIIENVGPTVARNVQIQFDPLLERTLETSRASWKPIRDALLFTSGIPLMPPGRRMEWFFDMTPARFSSTLPMHYTVTVEADGPFGAVEPLVYQIDLAIYGGINRLGVKNVHDGVKALEQLVKETSRVSAALARPLPVWFVQMDTPESGDE</sequence>
<evidence type="ECO:0000256" key="1">
    <source>
        <dbReference type="SAM" id="Coils"/>
    </source>
</evidence>
<evidence type="ECO:0000313" key="4">
    <source>
        <dbReference type="Proteomes" id="UP000614047"/>
    </source>
</evidence>
<organism evidence="3 4">
    <name type="scientific">Actinomadura viridis</name>
    <dbReference type="NCBI Taxonomy" id="58110"/>
    <lineage>
        <taxon>Bacteria</taxon>
        <taxon>Bacillati</taxon>
        <taxon>Actinomycetota</taxon>
        <taxon>Actinomycetes</taxon>
        <taxon>Streptosporangiales</taxon>
        <taxon>Thermomonosporaceae</taxon>
        <taxon>Actinomadura</taxon>
    </lineage>
</organism>
<gene>
    <name evidence="3" type="ORF">IW256_003980</name>
</gene>
<evidence type="ECO:0000256" key="2">
    <source>
        <dbReference type="SAM" id="Phobius"/>
    </source>
</evidence>
<feature type="transmembrane region" description="Helical" evidence="2">
    <location>
        <begin position="6"/>
        <end position="26"/>
    </location>
</feature>
<proteinExistence type="predicted"/>
<evidence type="ECO:0000313" key="3">
    <source>
        <dbReference type="EMBL" id="MBG6089867.1"/>
    </source>
</evidence>
<name>A0A931GK33_9ACTN</name>
<protein>
    <submittedName>
        <fullName evidence="3">Type II secretory pathway pseudopilin PulG</fullName>
    </submittedName>
</protein>